<keyword evidence="3" id="KW-1185">Reference proteome</keyword>
<dbReference type="Proteomes" id="UP001501442">
    <property type="component" value="Unassembled WGS sequence"/>
</dbReference>
<reference evidence="3" key="1">
    <citation type="journal article" date="2019" name="Int. J. Syst. Evol. Microbiol.">
        <title>The Global Catalogue of Microorganisms (GCM) 10K type strain sequencing project: providing services to taxonomists for standard genome sequencing and annotation.</title>
        <authorList>
            <consortium name="The Broad Institute Genomics Platform"/>
            <consortium name="The Broad Institute Genome Sequencing Center for Infectious Disease"/>
            <person name="Wu L."/>
            <person name="Ma J."/>
        </authorList>
    </citation>
    <scope>NUCLEOTIDE SEQUENCE [LARGE SCALE GENOMIC DNA]</scope>
    <source>
        <strain evidence="3">JCM 17939</strain>
    </source>
</reference>
<proteinExistence type="predicted"/>
<dbReference type="InterPro" id="IPR009061">
    <property type="entry name" value="DNA-bd_dom_put_sf"/>
</dbReference>
<dbReference type="InterPro" id="IPR041657">
    <property type="entry name" value="HTH_17"/>
</dbReference>
<name>A0ABP8UEK0_9ACTN</name>
<evidence type="ECO:0000313" key="2">
    <source>
        <dbReference type="EMBL" id="GAA4630047.1"/>
    </source>
</evidence>
<organism evidence="2 3">
    <name type="scientific">Actinoallomurus vinaceus</name>
    <dbReference type="NCBI Taxonomy" id="1080074"/>
    <lineage>
        <taxon>Bacteria</taxon>
        <taxon>Bacillati</taxon>
        <taxon>Actinomycetota</taxon>
        <taxon>Actinomycetes</taxon>
        <taxon>Streptosporangiales</taxon>
        <taxon>Thermomonosporaceae</taxon>
        <taxon>Actinoallomurus</taxon>
    </lineage>
</organism>
<feature type="domain" description="Helix-turn-helix" evidence="1">
    <location>
        <begin position="2"/>
        <end position="50"/>
    </location>
</feature>
<accession>A0ABP8UEK0</accession>
<protein>
    <recommendedName>
        <fullName evidence="1">Helix-turn-helix domain-containing protein</fullName>
    </recommendedName>
</protein>
<comment type="caution">
    <text evidence="2">The sequence shown here is derived from an EMBL/GenBank/DDBJ whole genome shotgun (WGS) entry which is preliminary data.</text>
</comment>
<gene>
    <name evidence="2" type="ORF">GCM10023196_053800</name>
</gene>
<dbReference type="Pfam" id="PF12728">
    <property type="entry name" value="HTH_17"/>
    <property type="match status" value="1"/>
</dbReference>
<dbReference type="SUPFAM" id="SSF46955">
    <property type="entry name" value="Putative DNA-binding domain"/>
    <property type="match status" value="1"/>
</dbReference>
<dbReference type="RefSeq" id="WP_345433794.1">
    <property type="nucleotide sequence ID" value="NZ_BAABHK010000008.1"/>
</dbReference>
<sequence length="55" mass="6308">MTRREWAALARISIATAKRWSRQGIGPEAVKVGPRLVRYRRADVEAWLSQSEETP</sequence>
<dbReference type="EMBL" id="BAABHK010000008">
    <property type="protein sequence ID" value="GAA4630047.1"/>
    <property type="molecule type" value="Genomic_DNA"/>
</dbReference>
<evidence type="ECO:0000313" key="3">
    <source>
        <dbReference type="Proteomes" id="UP001501442"/>
    </source>
</evidence>
<dbReference type="InterPro" id="IPR036388">
    <property type="entry name" value="WH-like_DNA-bd_sf"/>
</dbReference>
<evidence type="ECO:0000259" key="1">
    <source>
        <dbReference type="Pfam" id="PF12728"/>
    </source>
</evidence>
<dbReference type="Gene3D" id="1.10.10.10">
    <property type="entry name" value="Winged helix-like DNA-binding domain superfamily/Winged helix DNA-binding domain"/>
    <property type="match status" value="1"/>
</dbReference>